<comment type="subcellular location">
    <subcellularLocation>
        <location evidence="1">Endoplasmic reticulum</location>
    </subcellularLocation>
</comment>
<feature type="domain" description="Sec16 Sec23-binding" evidence="6">
    <location>
        <begin position="125"/>
        <end position="184"/>
    </location>
</feature>
<name>A0AA88KXK9_ARTSF</name>
<dbReference type="GO" id="GO:0016192">
    <property type="term" value="P:vesicle-mediated transport"/>
    <property type="evidence" value="ECO:0007669"/>
    <property type="project" value="UniProtKB-KW"/>
</dbReference>
<keyword evidence="2" id="KW-0813">Transport</keyword>
<dbReference type="Proteomes" id="UP001187531">
    <property type="component" value="Unassembled WGS sequence"/>
</dbReference>
<evidence type="ECO:0000313" key="8">
    <source>
        <dbReference type="Proteomes" id="UP001187531"/>
    </source>
</evidence>
<dbReference type="EMBL" id="JAVRJZ010000016">
    <property type="protein sequence ID" value="KAK2711328.1"/>
    <property type="molecule type" value="Genomic_DNA"/>
</dbReference>
<comment type="caution">
    <text evidence="7">The sequence shown here is derived from an EMBL/GenBank/DDBJ whole genome shotgun (WGS) entry which is preliminary data.</text>
</comment>
<proteinExistence type="predicted"/>
<dbReference type="AlphaFoldDB" id="A0AA88KXK9"/>
<evidence type="ECO:0000256" key="4">
    <source>
        <dbReference type="ARBA" id="ARBA00022892"/>
    </source>
</evidence>
<dbReference type="Gene3D" id="1.25.40.980">
    <property type="match status" value="1"/>
</dbReference>
<evidence type="ECO:0000256" key="2">
    <source>
        <dbReference type="ARBA" id="ARBA00022448"/>
    </source>
</evidence>
<dbReference type="InterPro" id="IPR024298">
    <property type="entry name" value="Sec16_Sec23-bd"/>
</dbReference>
<dbReference type="GO" id="GO:0005783">
    <property type="term" value="C:endoplasmic reticulum"/>
    <property type="evidence" value="ECO:0007669"/>
    <property type="project" value="UniProtKB-SubCell"/>
</dbReference>
<keyword evidence="8" id="KW-1185">Reference proteome</keyword>
<feature type="compositionally biased region" description="Basic and acidic residues" evidence="5">
    <location>
        <begin position="235"/>
        <end position="247"/>
    </location>
</feature>
<evidence type="ECO:0000313" key="7">
    <source>
        <dbReference type="EMBL" id="KAK2711328.1"/>
    </source>
</evidence>
<evidence type="ECO:0000259" key="6">
    <source>
        <dbReference type="Pfam" id="PF12931"/>
    </source>
</evidence>
<evidence type="ECO:0000256" key="1">
    <source>
        <dbReference type="ARBA" id="ARBA00004240"/>
    </source>
</evidence>
<keyword evidence="3" id="KW-0256">Endoplasmic reticulum</keyword>
<organism evidence="7 8">
    <name type="scientific">Artemia franciscana</name>
    <name type="common">Brine shrimp</name>
    <name type="synonym">Artemia sanfranciscana</name>
    <dbReference type="NCBI Taxonomy" id="6661"/>
    <lineage>
        <taxon>Eukaryota</taxon>
        <taxon>Metazoa</taxon>
        <taxon>Ecdysozoa</taxon>
        <taxon>Arthropoda</taxon>
        <taxon>Crustacea</taxon>
        <taxon>Branchiopoda</taxon>
        <taxon>Anostraca</taxon>
        <taxon>Artemiidae</taxon>
        <taxon>Artemia</taxon>
    </lineage>
</organism>
<evidence type="ECO:0000256" key="5">
    <source>
        <dbReference type="SAM" id="MobiDB-lite"/>
    </source>
</evidence>
<feature type="compositionally biased region" description="Polar residues" evidence="5">
    <location>
        <begin position="248"/>
        <end position="259"/>
    </location>
</feature>
<dbReference type="Pfam" id="PF12931">
    <property type="entry name" value="TPR_Sec16"/>
    <property type="match status" value="1"/>
</dbReference>
<keyword evidence="4" id="KW-0931">ER-Golgi transport</keyword>
<reference evidence="7" key="1">
    <citation type="submission" date="2023-07" db="EMBL/GenBank/DDBJ databases">
        <title>Chromosome-level genome assembly of Artemia franciscana.</title>
        <authorList>
            <person name="Jo E."/>
        </authorList>
    </citation>
    <scope>NUCLEOTIDE SEQUENCE</scope>
    <source>
        <tissue evidence="7">Whole body</tissue>
    </source>
</reference>
<protein>
    <recommendedName>
        <fullName evidence="6">Sec16 Sec23-binding domain-containing protein</fullName>
    </recommendedName>
</protein>
<accession>A0AA88KXK9</accession>
<sequence>MSFASSSLVEEFIKNVNEDKGRVDTLKLCSLLATEFQDQEFYQDQELDILEEHHEIKKYRKSFTAFMKQGSTQIALDYAVEKGLWDLALILGITTGDIAKVKKKYFESWDDDHPLKTFFDRSGVNEKRILKNWHEHLAIILSNPQETGLDRTTITEIGKMLDKIGDTNGAHFCYLLSGTKLESNVIEECMTLINTSIDNLDGSYKRIFETKTSTYKNALFLIQRFKDEEKKTRINTGKEETNEKELQAKNTSYQSEPVQLNIRSEQSTEKCEGNITNSLVDVVALPITTLQSPMLSNNSFEPSKGLLGSDSKTNTTQKMNEATCQNQQKVTKFPLQNSAASKKLSWTENEAAQSNVQKEQLPVKYEGRIANSQVQNENLPSTTVQNPKLSVNSFGQFNGLLGSDMNESTCQYQQNSITQFNSLPSAINQNPKLSMNSVVKSKDFIESMSNTNKTQKMLTCQDQQTITKFSVQNRKSFTNSTWSQKKPAQLNSQSEQLIEKYGNSIQKMQSIPFDYQKHTQSHTMNNANLQFPLQDSLDRQPFLNPPDHLKDGRTVDNHSYIPILPVTATSTIVKTPKSLVKLSNKEITNQPSFHSQNKASLSRHQPHFYQQHHDYNIKPQIKQIPTQFYQTQPQQAYISQYPANNNLGGQLDYPETEPIKKSESFFGVVSKVRNFFSPQDRFY</sequence>
<evidence type="ECO:0000256" key="3">
    <source>
        <dbReference type="ARBA" id="ARBA00022824"/>
    </source>
</evidence>
<feature type="region of interest" description="Disordered" evidence="5">
    <location>
        <begin position="235"/>
        <end position="259"/>
    </location>
</feature>
<gene>
    <name evidence="7" type="ORF">QYM36_012496</name>
</gene>